<evidence type="ECO:0000313" key="1">
    <source>
        <dbReference type="EMBL" id="RUT44592.1"/>
    </source>
</evidence>
<evidence type="ECO:0000313" key="2">
    <source>
        <dbReference type="Proteomes" id="UP000279446"/>
    </source>
</evidence>
<sequence length="250" mass="26750">MKTWLKPVGAVLIAGTMLVGGTVLMGSSNLSNAVYADEVQKNVINVVGSGEISVKPDIAYLSIGVQTEAATAKEAQSANAAKIAKLNTLLKDTWKINAKDIQTGQFYVQPNYTYTEKEGQKVKGYTAQHTLQVSYRDLDKIGQLLDAASTAGANVINNIQFATENPDQFEEQVIQKAMANANMKASAIAKAANRQVGIVLTVTQSSSGPAVYNQNYVMKEMAMDTAGASTQIEAGEIKVNTTLSVTYEMK</sequence>
<dbReference type="GO" id="GO:0006974">
    <property type="term" value="P:DNA damage response"/>
    <property type="evidence" value="ECO:0007669"/>
    <property type="project" value="TreeGrafter"/>
</dbReference>
<name>A0A3S1K5Z0_9BACL</name>
<protein>
    <submittedName>
        <fullName evidence="1">DUF541 domain-containing protein</fullName>
    </submittedName>
</protein>
<dbReference type="PANTHER" id="PTHR34387:SF1">
    <property type="entry name" value="PERIPLASMIC IMMUNOGENIC PROTEIN"/>
    <property type="match status" value="1"/>
</dbReference>
<comment type="caution">
    <text evidence="1">The sequence shown here is derived from an EMBL/GenBank/DDBJ whole genome shotgun (WGS) entry which is preliminary data.</text>
</comment>
<dbReference type="InterPro" id="IPR052022">
    <property type="entry name" value="26kDa_periplasmic_antigen"/>
</dbReference>
<dbReference type="PANTHER" id="PTHR34387">
    <property type="entry name" value="SLR1258 PROTEIN"/>
    <property type="match status" value="1"/>
</dbReference>
<gene>
    <name evidence="1" type="ORF">EJP82_16650</name>
</gene>
<reference evidence="1 2" key="1">
    <citation type="submission" date="2018-12" db="EMBL/GenBank/DDBJ databases">
        <authorList>
            <person name="Sun L."/>
            <person name="Chen Z."/>
        </authorList>
    </citation>
    <scope>NUCLEOTIDE SEQUENCE [LARGE SCALE GENOMIC DNA]</scope>
    <source>
        <strain evidence="1 2">DSM 15890</strain>
    </source>
</reference>
<dbReference type="Proteomes" id="UP000279446">
    <property type="component" value="Unassembled WGS sequence"/>
</dbReference>
<organism evidence="1 2">
    <name type="scientific">Paenibacillus anaericanus</name>
    <dbReference type="NCBI Taxonomy" id="170367"/>
    <lineage>
        <taxon>Bacteria</taxon>
        <taxon>Bacillati</taxon>
        <taxon>Bacillota</taxon>
        <taxon>Bacilli</taxon>
        <taxon>Bacillales</taxon>
        <taxon>Paenibacillaceae</taxon>
        <taxon>Paenibacillus</taxon>
    </lineage>
</organism>
<dbReference type="RefSeq" id="WP_127193201.1">
    <property type="nucleotide sequence ID" value="NZ_RZNY01000014.1"/>
</dbReference>
<dbReference type="InterPro" id="IPR007497">
    <property type="entry name" value="SIMPL/DUF541"/>
</dbReference>
<proteinExistence type="predicted"/>
<accession>A0A3S1K5Z0</accession>
<dbReference type="Gene3D" id="3.30.70.2970">
    <property type="entry name" value="Protein of unknown function (DUF541), domain 2"/>
    <property type="match status" value="1"/>
</dbReference>
<dbReference type="AlphaFoldDB" id="A0A3S1K5Z0"/>
<dbReference type="EMBL" id="RZNY01000014">
    <property type="protein sequence ID" value="RUT44592.1"/>
    <property type="molecule type" value="Genomic_DNA"/>
</dbReference>
<dbReference type="OrthoDB" id="1682722at2"/>
<dbReference type="Gene3D" id="3.30.110.170">
    <property type="entry name" value="Protein of unknown function (DUF541), domain 1"/>
    <property type="match status" value="1"/>
</dbReference>
<keyword evidence="2" id="KW-1185">Reference proteome</keyword>
<dbReference type="Pfam" id="PF04402">
    <property type="entry name" value="SIMPL"/>
    <property type="match status" value="1"/>
</dbReference>